<dbReference type="NCBIfam" id="TIGR03399">
    <property type="entry name" value="RNA_3prim_cycl"/>
    <property type="match status" value="1"/>
</dbReference>
<dbReference type="PANTHER" id="PTHR11096:SF0">
    <property type="entry name" value="RNA 3'-TERMINAL PHOSPHATE CYCLASE"/>
    <property type="match status" value="1"/>
</dbReference>
<comment type="catalytic activity">
    <reaction evidence="5">
        <text>a 3'-end 3'-phospho-ribonucleotide-RNA + ATP = a 3'-end 2',3'-cyclophospho-ribonucleotide-RNA + AMP + diphosphate</text>
        <dbReference type="Rhea" id="RHEA:23976"/>
        <dbReference type="Rhea" id="RHEA-COMP:10463"/>
        <dbReference type="Rhea" id="RHEA-COMP:10464"/>
        <dbReference type="ChEBI" id="CHEBI:30616"/>
        <dbReference type="ChEBI" id="CHEBI:33019"/>
        <dbReference type="ChEBI" id="CHEBI:83062"/>
        <dbReference type="ChEBI" id="CHEBI:83064"/>
        <dbReference type="ChEBI" id="CHEBI:456215"/>
        <dbReference type="EC" id="6.5.1.4"/>
    </reaction>
</comment>
<dbReference type="PANTHER" id="PTHR11096">
    <property type="entry name" value="RNA 3' TERMINAL PHOSPHATE CYCLASE"/>
    <property type="match status" value="1"/>
</dbReference>
<name>A0A8H5HNY7_9AGAR</name>
<evidence type="ECO:0000259" key="8">
    <source>
        <dbReference type="Pfam" id="PF01137"/>
    </source>
</evidence>
<comment type="similarity">
    <text evidence="1">Belongs to the RNA 3'-terminal cyclase family. Type 1 subfamily.</text>
</comment>
<evidence type="ECO:0000256" key="4">
    <source>
        <dbReference type="ARBA" id="ARBA00022741"/>
    </source>
</evidence>
<comment type="caution">
    <text evidence="10">The sequence shown here is derived from an EMBL/GenBank/DDBJ whole genome shotgun (WGS) entry which is preliminary data.</text>
</comment>
<dbReference type="OrthoDB" id="340608at2759"/>
<dbReference type="InterPro" id="IPR000228">
    <property type="entry name" value="RNA3'_term_phos_cyc"/>
</dbReference>
<dbReference type="Gene3D" id="3.30.360.20">
    <property type="entry name" value="RNA 3'-terminal phosphate cyclase, insert domain"/>
    <property type="match status" value="1"/>
</dbReference>
<dbReference type="GO" id="GO:0005524">
    <property type="term" value="F:ATP binding"/>
    <property type="evidence" value="ECO:0007669"/>
    <property type="project" value="UniProtKB-KW"/>
</dbReference>
<dbReference type="InterPro" id="IPR037136">
    <property type="entry name" value="RNA3'_phos_cyclase_dom_sf"/>
</dbReference>
<evidence type="ECO:0000313" key="11">
    <source>
        <dbReference type="Proteomes" id="UP000565441"/>
    </source>
</evidence>
<dbReference type="SUPFAM" id="SSF55205">
    <property type="entry name" value="EPT/RTPC-like"/>
    <property type="match status" value="1"/>
</dbReference>
<feature type="binding site" evidence="7">
    <location>
        <position position="106"/>
    </location>
    <ligand>
        <name>ATP</name>
        <dbReference type="ChEBI" id="CHEBI:30616"/>
    </ligand>
</feature>
<dbReference type="Gene3D" id="3.65.10.20">
    <property type="entry name" value="RNA 3'-terminal phosphate cyclase domain"/>
    <property type="match status" value="2"/>
</dbReference>
<dbReference type="Proteomes" id="UP000565441">
    <property type="component" value="Unassembled WGS sequence"/>
</dbReference>
<accession>A0A8H5HNY7</accession>
<organism evidence="10 11">
    <name type="scientific">Tricholomella constricta</name>
    <dbReference type="NCBI Taxonomy" id="117010"/>
    <lineage>
        <taxon>Eukaryota</taxon>
        <taxon>Fungi</taxon>
        <taxon>Dikarya</taxon>
        <taxon>Basidiomycota</taxon>
        <taxon>Agaricomycotina</taxon>
        <taxon>Agaricomycetes</taxon>
        <taxon>Agaricomycetidae</taxon>
        <taxon>Agaricales</taxon>
        <taxon>Tricholomatineae</taxon>
        <taxon>Lyophyllaceae</taxon>
        <taxon>Tricholomella</taxon>
    </lineage>
</organism>
<evidence type="ECO:0000256" key="5">
    <source>
        <dbReference type="ARBA" id="ARBA00024481"/>
    </source>
</evidence>
<dbReference type="GO" id="GO:0006396">
    <property type="term" value="P:RNA processing"/>
    <property type="evidence" value="ECO:0007669"/>
    <property type="project" value="InterPro"/>
</dbReference>
<keyword evidence="7" id="KW-0067">ATP-binding</keyword>
<evidence type="ECO:0000256" key="6">
    <source>
        <dbReference type="PIRSR" id="PIRSR005378-1"/>
    </source>
</evidence>
<feature type="domain" description="RNA 3'-terminal phosphate cyclase insert" evidence="9">
    <location>
        <begin position="197"/>
        <end position="299"/>
    </location>
</feature>
<dbReference type="InterPro" id="IPR020719">
    <property type="entry name" value="RNA3'_term_phos_cycl-like_CS"/>
</dbReference>
<reference evidence="10 11" key="1">
    <citation type="journal article" date="2020" name="ISME J.">
        <title>Uncovering the hidden diversity of litter-decomposition mechanisms in mushroom-forming fungi.</title>
        <authorList>
            <person name="Floudas D."/>
            <person name="Bentzer J."/>
            <person name="Ahren D."/>
            <person name="Johansson T."/>
            <person name="Persson P."/>
            <person name="Tunlid A."/>
        </authorList>
    </citation>
    <scope>NUCLEOTIDE SEQUENCE [LARGE SCALE GENOMIC DNA]</scope>
    <source>
        <strain evidence="10 11">CBS 661.87</strain>
    </source>
</reference>
<dbReference type="Pfam" id="PF05189">
    <property type="entry name" value="RTC_insert"/>
    <property type="match status" value="1"/>
</dbReference>
<dbReference type="InterPro" id="IPR017770">
    <property type="entry name" value="RNA3'_term_phos_cyc_type_1"/>
</dbReference>
<dbReference type="SUPFAM" id="SSF52913">
    <property type="entry name" value="RNA 3'-terminal phosphate cyclase, RPTC, insert domain"/>
    <property type="match status" value="1"/>
</dbReference>
<keyword evidence="11" id="KW-1185">Reference proteome</keyword>
<dbReference type="EMBL" id="JAACJP010000002">
    <property type="protein sequence ID" value="KAF5386599.1"/>
    <property type="molecule type" value="Genomic_DNA"/>
</dbReference>
<feature type="active site" description="Tele-AMP-histidine intermediate" evidence="6">
    <location>
        <position position="357"/>
    </location>
</feature>
<proteinExistence type="inferred from homology"/>
<evidence type="ECO:0000256" key="2">
    <source>
        <dbReference type="ARBA" id="ARBA00012725"/>
    </source>
</evidence>
<evidence type="ECO:0000313" key="10">
    <source>
        <dbReference type="EMBL" id="KAF5386599.1"/>
    </source>
</evidence>
<dbReference type="Pfam" id="PF01137">
    <property type="entry name" value="RTC"/>
    <property type="match status" value="1"/>
</dbReference>
<sequence>MAGIASVLIDGSVLEGGGQILRNSISLSALLSKPVSIHKIRNARTPPGLKNQHRTGLQLAAEISSAQLTGATNGSETIDFSPGRISLPGDFVADSVTAGSTTLLLQIALPLLLFASAPTRASHLTLLGGTNATQAPQIDYTKHVFLPFMQRHFGLEGVELEIAKRGYFPKGGGEVRVGVEPFCNGGERRRLRAARVLERGRVMHVGGIAHFAGLPMRVGREMVLGARRGLEELEGLNGSSVGVDIQYKRERNEDTKGAGSGIVLWAELEGGGVIGGSAVGRKGTDPHKVGQLAAAELSRGLQADGCVDEVALFLYPFFAPPLTFSSPQWLQDQIIIFMALAEGKSEIRCGKRGLSLHTKTAIWVAEQLTDAKFDIDEEPSGHTVIRCVGIGYSAPDA</sequence>
<evidence type="ECO:0000256" key="1">
    <source>
        <dbReference type="ARBA" id="ARBA00009206"/>
    </source>
</evidence>
<dbReference type="GO" id="GO:0003963">
    <property type="term" value="F:RNA-3'-phosphate cyclase activity"/>
    <property type="evidence" value="ECO:0007669"/>
    <property type="project" value="UniProtKB-EC"/>
</dbReference>
<dbReference type="PROSITE" id="PS01287">
    <property type="entry name" value="RTC"/>
    <property type="match status" value="1"/>
</dbReference>
<feature type="domain" description="RNA 3'-terminal phosphate cyclase" evidence="8">
    <location>
        <begin position="14"/>
        <end position="375"/>
    </location>
</feature>
<keyword evidence="4 7" id="KW-0547">Nucleotide-binding</keyword>
<evidence type="ECO:0000259" key="9">
    <source>
        <dbReference type="Pfam" id="PF05189"/>
    </source>
</evidence>
<gene>
    <name evidence="10" type="ORF">D9615_001722</name>
</gene>
<dbReference type="InterPro" id="IPR013792">
    <property type="entry name" value="RNA3'P_cycl/enolpyr_Trfase_a/b"/>
</dbReference>
<keyword evidence="3" id="KW-0436">Ligase</keyword>
<dbReference type="InterPro" id="IPR013791">
    <property type="entry name" value="RNA3'-term_phos_cycl_insert"/>
</dbReference>
<dbReference type="InterPro" id="IPR023797">
    <property type="entry name" value="RNA3'_phos_cyclase_dom"/>
</dbReference>
<dbReference type="InterPro" id="IPR036553">
    <property type="entry name" value="RPTC_insert"/>
</dbReference>
<protein>
    <recommendedName>
        <fullName evidence="2">RNA 3'-terminal-phosphate cyclase (ATP)</fullName>
        <ecNumber evidence="2">6.5.1.4</ecNumber>
    </recommendedName>
</protein>
<dbReference type="PIRSF" id="PIRSF005378">
    <property type="entry name" value="RNA3'_term_phos_cycl_euk"/>
    <property type="match status" value="1"/>
</dbReference>
<evidence type="ECO:0000256" key="3">
    <source>
        <dbReference type="ARBA" id="ARBA00022598"/>
    </source>
</evidence>
<dbReference type="AlphaFoldDB" id="A0A8H5HNY7"/>
<evidence type="ECO:0000256" key="7">
    <source>
        <dbReference type="PIRSR" id="PIRSR005378-2"/>
    </source>
</evidence>
<dbReference type="GO" id="GO:0005634">
    <property type="term" value="C:nucleus"/>
    <property type="evidence" value="ECO:0007669"/>
    <property type="project" value="TreeGrafter"/>
</dbReference>
<dbReference type="EC" id="6.5.1.4" evidence="2"/>